<evidence type="ECO:0000256" key="1">
    <source>
        <dbReference type="SAM" id="Phobius"/>
    </source>
</evidence>
<proteinExistence type="predicted"/>
<evidence type="ECO:0000313" key="3">
    <source>
        <dbReference type="Proteomes" id="UP000838324"/>
    </source>
</evidence>
<dbReference type="EMBL" id="CAKMMG010000006">
    <property type="protein sequence ID" value="CAH1214105.1"/>
    <property type="molecule type" value="Genomic_DNA"/>
</dbReference>
<protein>
    <submittedName>
        <fullName evidence="2">Uncharacterized protein</fullName>
    </submittedName>
</protein>
<keyword evidence="1" id="KW-0812">Transmembrane</keyword>
<organism evidence="2 3">
    <name type="scientific">Paenibacillus auburnensis</name>
    <dbReference type="NCBI Taxonomy" id="2905649"/>
    <lineage>
        <taxon>Bacteria</taxon>
        <taxon>Bacillati</taxon>
        <taxon>Bacillota</taxon>
        <taxon>Bacilli</taxon>
        <taxon>Bacillales</taxon>
        <taxon>Paenibacillaceae</taxon>
        <taxon>Paenibacillus</taxon>
    </lineage>
</organism>
<gene>
    <name evidence="2" type="ORF">PAECIP111892_03969</name>
</gene>
<feature type="transmembrane region" description="Helical" evidence="1">
    <location>
        <begin position="12"/>
        <end position="30"/>
    </location>
</feature>
<comment type="caution">
    <text evidence="2">The sequence shown here is derived from an EMBL/GenBank/DDBJ whole genome shotgun (WGS) entry which is preliminary data.</text>
</comment>
<keyword evidence="1" id="KW-0472">Membrane</keyword>
<keyword evidence="1" id="KW-1133">Transmembrane helix</keyword>
<dbReference type="Proteomes" id="UP000838324">
    <property type="component" value="Unassembled WGS sequence"/>
</dbReference>
<evidence type="ECO:0000313" key="2">
    <source>
        <dbReference type="EMBL" id="CAH1214105.1"/>
    </source>
</evidence>
<name>A0ABM9CHK9_9BACL</name>
<accession>A0ABM9CHK9</accession>
<sequence length="79" mass="8790">MLLKALPCCIYSIIAASPLVLLPWSIGILIKKIRIPLEIRTCVQLTLQLTQPRRPAGGGFCHMPHDQSKPFACPGRIRQ</sequence>
<keyword evidence="3" id="KW-1185">Reference proteome</keyword>
<reference evidence="2" key="1">
    <citation type="submission" date="2022-01" db="EMBL/GenBank/DDBJ databases">
        <authorList>
            <person name="Criscuolo A."/>
        </authorList>
    </citation>
    <scope>NUCLEOTIDE SEQUENCE</scope>
    <source>
        <strain evidence="2">CIP111892</strain>
    </source>
</reference>